<protein>
    <submittedName>
        <fullName evidence="1">Uncharacterized protein</fullName>
    </submittedName>
</protein>
<reference evidence="1 2" key="2">
    <citation type="submission" date="2017-02" db="EMBL/GenBank/DDBJ databases">
        <title>A genome survey and senescence transcriptome analysis in Lentinula edodes.</title>
        <authorList>
            <person name="Sakamoto Y."/>
            <person name="Nakade K."/>
            <person name="Sato S."/>
            <person name="Yoshida Y."/>
            <person name="Miyazaki K."/>
            <person name="Natsume S."/>
            <person name="Konno N."/>
        </authorList>
    </citation>
    <scope>NUCLEOTIDE SEQUENCE [LARGE SCALE GENOMIC DNA]</scope>
    <source>
        <strain evidence="1 2">NBRC 111202</strain>
    </source>
</reference>
<evidence type="ECO:0000313" key="1">
    <source>
        <dbReference type="EMBL" id="GAW09934.1"/>
    </source>
</evidence>
<reference evidence="1 2" key="1">
    <citation type="submission" date="2016-08" db="EMBL/GenBank/DDBJ databases">
        <authorList>
            <consortium name="Lentinula edodes genome sequencing consortium"/>
            <person name="Sakamoto Y."/>
            <person name="Nakade K."/>
            <person name="Sato S."/>
            <person name="Yoshida Y."/>
            <person name="Miyazaki K."/>
            <person name="Natsume S."/>
            <person name="Konno N."/>
        </authorList>
    </citation>
    <scope>NUCLEOTIDE SEQUENCE [LARGE SCALE GENOMIC DNA]</scope>
    <source>
        <strain evidence="1 2">NBRC 111202</strain>
    </source>
</reference>
<evidence type="ECO:0000313" key="2">
    <source>
        <dbReference type="Proteomes" id="UP000188533"/>
    </source>
</evidence>
<proteinExistence type="predicted"/>
<name>A0A1Q3ES34_LENED</name>
<dbReference type="EMBL" id="BDGU01001454">
    <property type="protein sequence ID" value="GAW09934.1"/>
    <property type="molecule type" value="Genomic_DNA"/>
</dbReference>
<dbReference type="AlphaFoldDB" id="A0A1Q3ES34"/>
<gene>
    <name evidence="1" type="ORF">LENED_012152</name>
</gene>
<accession>A0A1Q3ES34</accession>
<dbReference type="Proteomes" id="UP000188533">
    <property type="component" value="Unassembled WGS sequence"/>
</dbReference>
<keyword evidence="2" id="KW-1185">Reference proteome</keyword>
<sequence length="94" mass="10902">MQNKYIDLLEQTRTSLDLSLTSEKRFERSEFKGLDFPEQEFMMSPLPEFTKGSSRKSQGINEDIMLLQAISCSYHEERVVKQCYVDALLNPGPH</sequence>
<comment type="caution">
    <text evidence="1">The sequence shown here is derived from an EMBL/GenBank/DDBJ whole genome shotgun (WGS) entry which is preliminary data.</text>
</comment>
<organism evidence="1 2">
    <name type="scientific">Lentinula edodes</name>
    <name type="common">Shiitake mushroom</name>
    <name type="synonym">Lentinus edodes</name>
    <dbReference type="NCBI Taxonomy" id="5353"/>
    <lineage>
        <taxon>Eukaryota</taxon>
        <taxon>Fungi</taxon>
        <taxon>Dikarya</taxon>
        <taxon>Basidiomycota</taxon>
        <taxon>Agaricomycotina</taxon>
        <taxon>Agaricomycetes</taxon>
        <taxon>Agaricomycetidae</taxon>
        <taxon>Agaricales</taxon>
        <taxon>Marasmiineae</taxon>
        <taxon>Omphalotaceae</taxon>
        <taxon>Lentinula</taxon>
    </lineage>
</organism>